<name>A0ABP8AN84_9MICO</name>
<dbReference type="RefSeq" id="WP_344774415.1">
    <property type="nucleotide sequence ID" value="NZ_BAABBX010000006.1"/>
</dbReference>
<evidence type="ECO:0000313" key="3">
    <source>
        <dbReference type="Proteomes" id="UP001500213"/>
    </source>
</evidence>
<gene>
    <name evidence="2" type="ORF">GCM10022288_09740</name>
</gene>
<sequence length="74" mass="8172">MTDIPRDIADDGAEHSDEETIERIAADVLDEIEHGRVRGDTATLIGERLEAVGIRLRSEAIESIAEDLEEQASR</sequence>
<dbReference type="EMBL" id="BAABBX010000006">
    <property type="protein sequence ID" value="GAA4186351.1"/>
    <property type="molecule type" value="Genomic_DNA"/>
</dbReference>
<feature type="region of interest" description="Disordered" evidence="1">
    <location>
        <begin position="1"/>
        <end position="20"/>
    </location>
</feature>
<organism evidence="2 3">
    <name type="scientific">Gryllotalpicola kribbensis</name>
    <dbReference type="NCBI Taxonomy" id="993084"/>
    <lineage>
        <taxon>Bacteria</taxon>
        <taxon>Bacillati</taxon>
        <taxon>Actinomycetota</taxon>
        <taxon>Actinomycetes</taxon>
        <taxon>Micrococcales</taxon>
        <taxon>Microbacteriaceae</taxon>
        <taxon>Gryllotalpicola</taxon>
    </lineage>
</organism>
<proteinExistence type="predicted"/>
<reference evidence="3" key="1">
    <citation type="journal article" date="2019" name="Int. J. Syst. Evol. Microbiol.">
        <title>The Global Catalogue of Microorganisms (GCM) 10K type strain sequencing project: providing services to taxonomists for standard genome sequencing and annotation.</title>
        <authorList>
            <consortium name="The Broad Institute Genomics Platform"/>
            <consortium name="The Broad Institute Genome Sequencing Center for Infectious Disease"/>
            <person name="Wu L."/>
            <person name="Ma J."/>
        </authorList>
    </citation>
    <scope>NUCLEOTIDE SEQUENCE [LARGE SCALE GENOMIC DNA]</scope>
    <source>
        <strain evidence="3">JCM 17593</strain>
    </source>
</reference>
<evidence type="ECO:0000256" key="1">
    <source>
        <dbReference type="SAM" id="MobiDB-lite"/>
    </source>
</evidence>
<protein>
    <submittedName>
        <fullName evidence="2">Uncharacterized protein</fullName>
    </submittedName>
</protein>
<keyword evidence="3" id="KW-1185">Reference proteome</keyword>
<evidence type="ECO:0000313" key="2">
    <source>
        <dbReference type="EMBL" id="GAA4186351.1"/>
    </source>
</evidence>
<dbReference type="Proteomes" id="UP001500213">
    <property type="component" value="Unassembled WGS sequence"/>
</dbReference>
<comment type="caution">
    <text evidence="2">The sequence shown here is derived from an EMBL/GenBank/DDBJ whole genome shotgun (WGS) entry which is preliminary data.</text>
</comment>
<accession>A0ABP8AN84</accession>
<feature type="compositionally biased region" description="Basic and acidic residues" evidence="1">
    <location>
        <begin position="1"/>
        <end position="15"/>
    </location>
</feature>